<dbReference type="Gene3D" id="3.40.1350.80">
    <property type="match status" value="1"/>
</dbReference>
<dbReference type="HOGENOM" id="CLU_074525_0_0_6"/>
<dbReference type="RefSeq" id="WP_005217210.1">
    <property type="nucleotide sequence ID" value="NZ_KB850089.1"/>
</dbReference>
<name>N9NEE5_9GAMM</name>
<protein>
    <recommendedName>
        <fullName evidence="5">BsuBI/PstI restriction endonuclease domain-containing protein</fullName>
    </recommendedName>
</protein>
<gene>
    <name evidence="3" type="ORF">F900_02035</name>
</gene>
<dbReference type="PATRIC" id="fig|1217705.3.peg.1978"/>
<evidence type="ECO:0000313" key="3">
    <source>
        <dbReference type="EMBL" id="ENX00365.1"/>
    </source>
</evidence>
<reference evidence="3 4" key="1">
    <citation type="submission" date="2013-02" db="EMBL/GenBank/DDBJ databases">
        <title>The Genome Sequence of Acinetobacter sp. ANC 3862.</title>
        <authorList>
            <consortium name="The Broad Institute Genome Sequencing Platform"/>
            <consortium name="The Broad Institute Genome Sequencing Center for Infectious Disease"/>
            <person name="Cerqueira G."/>
            <person name="Feldgarden M."/>
            <person name="Courvalin P."/>
            <person name="Perichon B."/>
            <person name="Grillot-Courvalin C."/>
            <person name="Clermont D."/>
            <person name="Rocha E."/>
            <person name="Yoon E.-J."/>
            <person name="Nemec A."/>
            <person name="Walker B."/>
            <person name="Young S.K."/>
            <person name="Zeng Q."/>
            <person name="Gargeya S."/>
            <person name="Fitzgerald M."/>
            <person name="Haas B."/>
            <person name="Abouelleil A."/>
            <person name="Alvarado L."/>
            <person name="Arachchi H.M."/>
            <person name="Berlin A.M."/>
            <person name="Chapman S.B."/>
            <person name="Dewar J."/>
            <person name="Goldberg J."/>
            <person name="Griggs A."/>
            <person name="Gujja S."/>
            <person name="Hansen M."/>
            <person name="Howarth C."/>
            <person name="Imamovic A."/>
            <person name="Larimer J."/>
            <person name="McCowan C."/>
            <person name="Murphy C."/>
            <person name="Neiman D."/>
            <person name="Pearson M."/>
            <person name="Priest M."/>
            <person name="Roberts A."/>
            <person name="Saif S."/>
            <person name="Shea T."/>
            <person name="Sisk P."/>
            <person name="Sykes S."/>
            <person name="Wortman J."/>
            <person name="Nusbaum C."/>
            <person name="Birren B."/>
        </authorList>
    </citation>
    <scope>NUCLEOTIDE SEQUENCE [LARGE SCALE GENOMIC DNA]</scope>
    <source>
        <strain evidence="3 4">ANC 3862</strain>
    </source>
</reference>
<dbReference type="InterPro" id="IPR009528">
    <property type="entry name" value="Restrct_endonuc_II_BsuBI_C"/>
</dbReference>
<dbReference type="InterPro" id="IPR041962">
    <property type="entry name" value="BsuBI/PstI_N_sf"/>
</dbReference>
<proteinExistence type="predicted"/>
<evidence type="ECO:0000313" key="4">
    <source>
        <dbReference type="Proteomes" id="UP000013248"/>
    </source>
</evidence>
<organism evidence="3 4">
    <name type="scientific">Acinetobacter modestus</name>
    <dbReference type="NCBI Taxonomy" id="1776740"/>
    <lineage>
        <taxon>Bacteria</taxon>
        <taxon>Pseudomonadati</taxon>
        <taxon>Pseudomonadota</taxon>
        <taxon>Gammaproteobacteria</taxon>
        <taxon>Moraxellales</taxon>
        <taxon>Moraxellaceae</taxon>
        <taxon>Acinetobacter</taxon>
    </lineage>
</organism>
<evidence type="ECO:0000259" key="1">
    <source>
        <dbReference type="Pfam" id="PF06616"/>
    </source>
</evidence>
<evidence type="ECO:0000259" key="2">
    <source>
        <dbReference type="Pfam" id="PF17728"/>
    </source>
</evidence>
<dbReference type="Pfam" id="PF06616">
    <property type="entry name" value="BsuBI_PstI_RE"/>
    <property type="match status" value="1"/>
</dbReference>
<dbReference type="eggNOG" id="COG0827">
    <property type="taxonomic scope" value="Bacteria"/>
</dbReference>
<dbReference type="GO" id="GO:0003677">
    <property type="term" value="F:DNA binding"/>
    <property type="evidence" value="ECO:0007669"/>
    <property type="project" value="InterPro"/>
</dbReference>
<dbReference type="InterPro" id="IPR041963">
    <property type="entry name" value="BsuBI/PstI_C_sf"/>
</dbReference>
<dbReference type="AlphaFoldDB" id="N9NEE5"/>
<sequence>MSESHQYISDAIAILKQLGFPPKQQQERSALTLLALLDLQPDGKWQDLKAPLMGVTPIMDWMNLNYQKQYAPNSRETVRRQTLHQFVSAGLILYNPDEPNRPVNSGKTVYQIEPSARALLQSFGTDQWESNLEKYLADRDTLVSKYAKEREHLLVPVQIDSNTEILLTPGAHSELIKKIIEDFAPRFAPNSTLIYAGDTGSKVGHFNETLLAELGVTINKHGKMPDVVLYFSEKDWLILIESVTSHGPVDGKRHEELAQLFANSTAGLVYVTAFPDRAIMRKYLGDIAWETEVWVADAPTHLIHFNGVRFLGPY</sequence>
<feature type="domain" description="BsuBI/PstI restriction endonuclease HTH" evidence="2">
    <location>
        <begin position="7"/>
        <end position="143"/>
    </location>
</feature>
<dbReference type="GO" id="GO:0009307">
    <property type="term" value="P:DNA restriction-modification system"/>
    <property type="evidence" value="ECO:0007669"/>
    <property type="project" value="InterPro"/>
</dbReference>
<dbReference type="InterPro" id="IPR041454">
    <property type="entry name" value="BsuBI/PstI_N"/>
</dbReference>
<dbReference type="STRING" id="1217705.F900_02035"/>
<comment type="caution">
    <text evidence="3">The sequence shown here is derived from an EMBL/GenBank/DDBJ whole genome shotgun (WGS) entry which is preliminary data.</text>
</comment>
<evidence type="ECO:0008006" key="5">
    <source>
        <dbReference type="Google" id="ProtNLM"/>
    </source>
</evidence>
<accession>N9NEE5</accession>
<dbReference type="Pfam" id="PF17728">
    <property type="entry name" value="BsuBI_PstI_RE_N"/>
    <property type="match status" value="1"/>
</dbReference>
<dbReference type="EMBL" id="APRP01000022">
    <property type="protein sequence ID" value="ENX00365.1"/>
    <property type="molecule type" value="Genomic_DNA"/>
</dbReference>
<dbReference type="GO" id="GO:0009036">
    <property type="term" value="F:type II site-specific deoxyribonuclease activity"/>
    <property type="evidence" value="ECO:0007669"/>
    <property type="project" value="InterPro"/>
</dbReference>
<feature type="domain" description="BsuBI/PstI restriction endonuclease" evidence="1">
    <location>
        <begin position="155"/>
        <end position="307"/>
    </location>
</feature>
<dbReference type="Proteomes" id="UP000013248">
    <property type="component" value="Unassembled WGS sequence"/>
</dbReference>
<dbReference type="GO" id="GO:0000287">
    <property type="term" value="F:magnesium ion binding"/>
    <property type="evidence" value="ECO:0007669"/>
    <property type="project" value="InterPro"/>
</dbReference>
<dbReference type="Gene3D" id="1.10.10.1820">
    <property type="entry name" value="BsuBI/PstI restriction endonuclease-like"/>
    <property type="match status" value="1"/>
</dbReference>